<dbReference type="InterPro" id="IPR046341">
    <property type="entry name" value="SET_dom_sf"/>
</dbReference>
<dbReference type="SMART" id="SM00317">
    <property type="entry name" value="SET"/>
    <property type="match status" value="1"/>
</dbReference>
<protein>
    <submittedName>
        <fullName evidence="2">SET domain-containing protein</fullName>
    </submittedName>
</protein>
<comment type="caution">
    <text evidence="2">The sequence shown here is derived from an EMBL/GenBank/DDBJ whole genome shotgun (WGS) entry which is preliminary data.</text>
</comment>
<dbReference type="EMBL" id="JBEWSZ010000001">
    <property type="protein sequence ID" value="MET2827356.1"/>
    <property type="molecule type" value="Genomic_DNA"/>
</dbReference>
<dbReference type="Pfam" id="PF00856">
    <property type="entry name" value="SET"/>
    <property type="match status" value="1"/>
</dbReference>
<dbReference type="RefSeq" id="WP_354459386.1">
    <property type="nucleotide sequence ID" value="NZ_JBEWSZ010000001.1"/>
</dbReference>
<feature type="domain" description="SET" evidence="1">
    <location>
        <begin position="11"/>
        <end position="118"/>
    </location>
</feature>
<dbReference type="Gene3D" id="2.170.270.10">
    <property type="entry name" value="SET domain"/>
    <property type="match status" value="1"/>
</dbReference>
<dbReference type="InterPro" id="IPR001214">
    <property type="entry name" value="SET_dom"/>
</dbReference>
<name>A0ABV2DBF3_9HYPH</name>
<keyword evidence="3" id="KW-1185">Reference proteome</keyword>
<dbReference type="InterPro" id="IPR009207">
    <property type="entry name" value="SET7_MeTrfase"/>
</dbReference>
<dbReference type="PIRSF" id="PIRSF022536">
    <property type="entry name" value="A612L_SET"/>
    <property type="match status" value="1"/>
</dbReference>
<dbReference type="SUPFAM" id="SSF82199">
    <property type="entry name" value="SET domain"/>
    <property type="match status" value="1"/>
</dbReference>
<dbReference type="CDD" id="cd10540">
    <property type="entry name" value="SET_SpSet7-like"/>
    <property type="match status" value="1"/>
</dbReference>
<gene>
    <name evidence="2" type="ORF">ABVQ20_10260</name>
</gene>
<proteinExistence type="predicted"/>
<dbReference type="PROSITE" id="PS50280">
    <property type="entry name" value="SET"/>
    <property type="match status" value="1"/>
</dbReference>
<reference evidence="2 3" key="1">
    <citation type="submission" date="2024-06" db="EMBL/GenBank/DDBJ databases">
        <authorList>
            <person name="Kim D.-U."/>
        </authorList>
    </citation>
    <scope>NUCLEOTIDE SEQUENCE [LARGE SCALE GENOMIC DNA]</scope>
    <source>
        <strain evidence="2 3">KACC15460</strain>
    </source>
</reference>
<evidence type="ECO:0000313" key="3">
    <source>
        <dbReference type="Proteomes" id="UP001548832"/>
    </source>
</evidence>
<dbReference type="Proteomes" id="UP001548832">
    <property type="component" value="Unassembled WGS sequence"/>
</dbReference>
<evidence type="ECO:0000259" key="1">
    <source>
        <dbReference type="PROSITE" id="PS50280"/>
    </source>
</evidence>
<accession>A0ABV2DBF3</accession>
<sequence length="133" mass="14795">MTTKDDLRHSDQVEMRWTQGKGRGVFARSEIKRGSVIEVVPVITVPVAEVHAWNSNFGLFDYVFNWEEGVMAIALGYGSLYNHSFLPNAKFSVGSGFTIVFSAIRHIRAGAEITINYNGPPRSRAAMDFAVLE</sequence>
<organism evidence="2 3">
    <name type="scientific">Mesorhizobium shangrilense</name>
    <dbReference type="NCBI Taxonomy" id="460060"/>
    <lineage>
        <taxon>Bacteria</taxon>
        <taxon>Pseudomonadati</taxon>
        <taxon>Pseudomonadota</taxon>
        <taxon>Alphaproteobacteria</taxon>
        <taxon>Hyphomicrobiales</taxon>
        <taxon>Phyllobacteriaceae</taxon>
        <taxon>Mesorhizobium</taxon>
    </lineage>
</organism>
<evidence type="ECO:0000313" key="2">
    <source>
        <dbReference type="EMBL" id="MET2827356.1"/>
    </source>
</evidence>